<proteinExistence type="predicted"/>
<dbReference type="EMBL" id="OV170226">
    <property type="protein sequence ID" value="CAH0727203.1"/>
    <property type="molecule type" value="Genomic_DNA"/>
</dbReference>
<evidence type="ECO:0008006" key="4">
    <source>
        <dbReference type="Google" id="ProtNLM"/>
    </source>
</evidence>
<evidence type="ECO:0000313" key="2">
    <source>
        <dbReference type="EMBL" id="CAH0727203.1"/>
    </source>
</evidence>
<keyword evidence="3" id="KW-1185">Reference proteome</keyword>
<organism evidence="2 3">
    <name type="scientific">Brenthis ino</name>
    <name type="common">lesser marbled fritillary</name>
    <dbReference type="NCBI Taxonomy" id="405034"/>
    <lineage>
        <taxon>Eukaryota</taxon>
        <taxon>Metazoa</taxon>
        <taxon>Ecdysozoa</taxon>
        <taxon>Arthropoda</taxon>
        <taxon>Hexapoda</taxon>
        <taxon>Insecta</taxon>
        <taxon>Pterygota</taxon>
        <taxon>Neoptera</taxon>
        <taxon>Endopterygota</taxon>
        <taxon>Lepidoptera</taxon>
        <taxon>Glossata</taxon>
        <taxon>Ditrysia</taxon>
        <taxon>Papilionoidea</taxon>
        <taxon>Nymphalidae</taxon>
        <taxon>Heliconiinae</taxon>
        <taxon>Argynnini</taxon>
        <taxon>Brenthis</taxon>
    </lineage>
</organism>
<gene>
    <name evidence="2" type="ORF">BINO364_LOCUS12578</name>
</gene>
<evidence type="ECO:0000313" key="3">
    <source>
        <dbReference type="Proteomes" id="UP000838878"/>
    </source>
</evidence>
<evidence type="ECO:0000256" key="1">
    <source>
        <dbReference type="SAM" id="MobiDB-lite"/>
    </source>
</evidence>
<name>A0A8J9UW53_9NEOP</name>
<sequence>MELQFKSSDIELVKRLGKRNKIVRPILVTFTTLGRKIELLKNKKKLNNLPIYIKEDYSPNILEKRKLLQEEYKSRREQGENIILKYDKIVCLNRKKVQLPIQHYERRKKEKEKEHDTNSPVRNKRRKPESPLSAQHSRDQSNSSKAVKNNKTTMEAFINRTDEIRRDKQRNEAEQ</sequence>
<feature type="region of interest" description="Disordered" evidence="1">
    <location>
        <begin position="101"/>
        <end position="175"/>
    </location>
</feature>
<feature type="compositionally biased region" description="Polar residues" evidence="1">
    <location>
        <begin position="132"/>
        <end position="153"/>
    </location>
</feature>
<protein>
    <recommendedName>
        <fullName evidence="4">Endonuclease-reverse transcriptase</fullName>
    </recommendedName>
</protein>
<dbReference type="OrthoDB" id="7437979at2759"/>
<dbReference type="AlphaFoldDB" id="A0A8J9UW53"/>
<feature type="non-terminal residue" evidence="2">
    <location>
        <position position="175"/>
    </location>
</feature>
<reference evidence="2" key="1">
    <citation type="submission" date="2021-12" db="EMBL/GenBank/DDBJ databases">
        <authorList>
            <person name="Martin H S."/>
        </authorList>
    </citation>
    <scope>NUCLEOTIDE SEQUENCE</scope>
</reference>
<feature type="compositionally biased region" description="Basic and acidic residues" evidence="1">
    <location>
        <begin position="160"/>
        <end position="175"/>
    </location>
</feature>
<dbReference type="Proteomes" id="UP000838878">
    <property type="component" value="Chromosome 6"/>
</dbReference>
<accession>A0A8J9UW53</accession>